<evidence type="ECO:0000256" key="7">
    <source>
        <dbReference type="ARBA" id="ARBA00022755"/>
    </source>
</evidence>
<evidence type="ECO:0000256" key="8">
    <source>
        <dbReference type="ARBA" id="ARBA00022840"/>
    </source>
</evidence>
<evidence type="ECO:0000256" key="3">
    <source>
        <dbReference type="ARBA" id="ARBA00012217"/>
    </source>
</evidence>
<dbReference type="GO" id="GO:0006189">
    <property type="term" value="P:'de novo' IMP biosynthetic process"/>
    <property type="evidence" value="ECO:0007669"/>
    <property type="project" value="UniProtKB-UniRule"/>
</dbReference>
<evidence type="ECO:0000313" key="14">
    <source>
        <dbReference type="Proteomes" id="UP000198853"/>
    </source>
</evidence>
<dbReference type="SUPFAM" id="SSF56104">
    <property type="entry name" value="SAICAR synthase-like"/>
    <property type="match status" value="1"/>
</dbReference>
<proteinExistence type="inferred from homology"/>
<organism evidence="13 14">
    <name type="scientific">Natribacillus halophilus</name>
    <dbReference type="NCBI Taxonomy" id="549003"/>
    <lineage>
        <taxon>Bacteria</taxon>
        <taxon>Bacillati</taxon>
        <taxon>Bacillota</taxon>
        <taxon>Bacilli</taxon>
        <taxon>Bacillales</taxon>
        <taxon>Bacillaceae</taxon>
        <taxon>Natribacillus</taxon>
    </lineage>
</organism>
<dbReference type="EC" id="6.3.2.6" evidence="3 11"/>
<dbReference type="PROSITE" id="PS01057">
    <property type="entry name" value="SAICAR_SYNTHETASE_1"/>
    <property type="match status" value="1"/>
</dbReference>
<dbReference type="InterPro" id="IPR050089">
    <property type="entry name" value="SAICAR_synthetase"/>
</dbReference>
<evidence type="ECO:0000256" key="2">
    <source>
        <dbReference type="ARBA" id="ARBA00010190"/>
    </source>
</evidence>
<dbReference type="UniPathway" id="UPA00074">
    <property type="reaction ID" value="UER00131"/>
</dbReference>
<dbReference type="Gene3D" id="3.30.200.20">
    <property type="entry name" value="Phosphorylase Kinase, domain 1"/>
    <property type="match status" value="1"/>
</dbReference>
<evidence type="ECO:0000256" key="10">
    <source>
        <dbReference type="ARBA" id="ARBA00048475"/>
    </source>
</evidence>
<evidence type="ECO:0000256" key="11">
    <source>
        <dbReference type="HAMAP-Rule" id="MF_00137"/>
    </source>
</evidence>
<dbReference type="FunFam" id="3.30.470.20:FF:000006">
    <property type="entry name" value="Phosphoribosylaminoimidazole-succinocarboxamide synthase"/>
    <property type="match status" value="1"/>
</dbReference>
<reference evidence="13 14" key="1">
    <citation type="submission" date="2016-10" db="EMBL/GenBank/DDBJ databases">
        <authorList>
            <person name="de Groot N.N."/>
        </authorList>
    </citation>
    <scope>NUCLEOTIDE SEQUENCE [LARGE SCALE GENOMIC DNA]</scope>
    <source>
        <strain evidence="13 14">DSM 21771</strain>
    </source>
</reference>
<dbReference type="GO" id="GO:0009236">
    <property type="term" value="P:cobalamin biosynthetic process"/>
    <property type="evidence" value="ECO:0007669"/>
    <property type="project" value="InterPro"/>
</dbReference>
<gene>
    <name evidence="11" type="primary">purC</name>
    <name evidence="13" type="ORF">SAMN04488123_10826</name>
</gene>
<dbReference type="Pfam" id="PF01259">
    <property type="entry name" value="SAICAR_synt"/>
    <property type="match status" value="1"/>
</dbReference>
<dbReference type="NCBIfam" id="TIGR00081">
    <property type="entry name" value="purC"/>
    <property type="match status" value="1"/>
</dbReference>
<comment type="pathway">
    <text evidence="1 11">Purine metabolism; IMP biosynthesis via de novo pathway; 5-amino-1-(5-phospho-D-ribosyl)imidazole-4-carboxamide from 5-amino-1-(5-phospho-D-ribosyl)imidazole-4-carboxylate: step 1/2.</text>
</comment>
<feature type="domain" description="SAICAR synthetase/ADE2 N-terminal" evidence="12">
    <location>
        <begin position="3"/>
        <end position="229"/>
    </location>
</feature>
<dbReference type="InterPro" id="IPR018236">
    <property type="entry name" value="SAICAR_synthetase_CS"/>
</dbReference>
<dbReference type="InterPro" id="IPR001636">
    <property type="entry name" value="SAICAR_synth"/>
</dbReference>
<dbReference type="GO" id="GO:0004639">
    <property type="term" value="F:phosphoribosylaminoimidazolesuccinocarboxamide synthase activity"/>
    <property type="evidence" value="ECO:0007669"/>
    <property type="project" value="UniProtKB-UniRule"/>
</dbReference>
<evidence type="ECO:0000256" key="5">
    <source>
        <dbReference type="ARBA" id="ARBA00022598"/>
    </source>
</evidence>
<dbReference type="PANTHER" id="PTHR43599:SF3">
    <property type="entry name" value="SI:DKEY-6E2.2"/>
    <property type="match status" value="1"/>
</dbReference>
<dbReference type="PANTHER" id="PTHR43599">
    <property type="entry name" value="MULTIFUNCTIONAL PROTEIN ADE2"/>
    <property type="match status" value="1"/>
</dbReference>
<keyword evidence="7 11" id="KW-0658">Purine biosynthesis</keyword>
<comment type="catalytic activity">
    <reaction evidence="10 11">
        <text>5-amino-1-(5-phospho-D-ribosyl)imidazole-4-carboxylate + L-aspartate + ATP = (2S)-2-[5-amino-1-(5-phospho-beta-D-ribosyl)imidazole-4-carboxamido]succinate + ADP + phosphate + 2 H(+)</text>
        <dbReference type="Rhea" id="RHEA:22628"/>
        <dbReference type="ChEBI" id="CHEBI:15378"/>
        <dbReference type="ChEBI" id="CHEBI:29991"/>
        <dbReference type="ChEBI" id="CHEBI:30616"/>
        <dbReference type="ChEBI" id="CHEBI:43474"/>
        <dbReference type="ChEBI" id="CHEBI:58443"/>
        <dbReference type="ChEBI" id="CHEBI:77657"/>
        <dbReference type="ChEBI" id="CHEBI:456216"/>
        <dbReference type="EC" id="6.3.2.6"/>
    </reaction>
</comment>
<dbReference type="InterPro" id="IPR028923">
    <property type="entry name" value="SAICAR_synt/ADE2_N"/>
</dbReference>
<dbReference type="EMBL" id="FNEN01000008">
    <property type="protein sequence ID" value="SDI89261.1"/>
    <property type="molecule type" value="Genomic_DNA"/>
</dbReference>
<dbReference type="InterPro" id="IPR033934">
    <property type="entry name" value="SAICAR_synt_PurC"/>
</dbReference>
<dbReference type="GO" id="GO:0005524">
    <property type="term" value="F:ATP binding"/>
    <property type="evidence" value="ECO:0007669"/>
    <property type="project" value="UniProtKB-KW"/>
</dbReference>
<keyword evidence="6 11" id="KW-0547">Nucleotide-binding</keyword>
<keyword evidence="14" id="KW-1185">Reference proteome</keyword>
<evidence type="ECO:0000256" key="6">
    <source>
        <dbReference type="ARBA" id="ARBA00022741"/>
    </source>
</evidence>
<dbReference type="RefSeq" id="WP_090398581.1">
    <property type="nucleotide sequence ID" value="NZ_FNEN01000008.1"/>
</dbReference>
<dbReference type="CDD" id="cd01415">
    <property type="entry name" value="SAICAR_synt_PurC"/>
    <property type="match status" value="1"/>
</dbReference>
<evidence type="ECO:0000256" key="9">
    <source>
        <dbReference type="ARBA" id="ARBA00030409"/>
    </source>
</evidence>
<keyword evidence="8 11" id="KW-0067">ATP-binding</keyword>
<evidence type="ECO:0000256" key="1">
    <source>
        <dbReference type="ARBA" id="ARBA00004672"/>
    </source>
</evidence>
<accession>A0A1G8P9M2</accession>
<dbReference type="OrthoDB" id="9801549at2"/>
<evidence type="ECO:0000259" key="12">
    <source>
        <dbReference type="Pfam" id="PF01259"/>
    </source>
</evidence>
<keyword evidence="5 11" id="KW-0436">Ligase</keyword>
<comment type="similarity">
    <text evidence="2 11">Belongs to the SAICAR synthetase family.</text>
</comment>
<evidence type="ECO:0000313" key="13">
    <source>
        <dbReference type="EMBL" id="SDI89261.1"/>
    </source>
</evidence>
<dbReference type="HAMAP" id="MF_00137">
    <property type="entry name" value="SAICAR_synth"/>
    <property type="match status" value="1"/>
</dbReference>
<dbReference type="Gene3D" id="3.30.470.20">
    <property type="entry name" value="ATP-grasp fold, B domain"/>
    <property type="match status" value="1"/>
</dbReference>
<dbReference type="PROSITE" id="PS01058">
    <property type="entry name" value="SAICAR_SYNTHETASE_2"/>
    <property type="match status" value="1"/>
</dbReference>
<sequence length="236" mass="26678">MTLLYEGKAKQLFTTEKDDELRLVYKNDATAFDGEKHDVLEGKGQLNNAISTLFFQVLEAEGVQTHFIKKISDTEQLVRPTQIIPLEVVVRNITAGSLARRLGWEEGQALQDPIVEYYYKDDELGDPLVNDDHIAALQVAKAAELEEMRMRALHVNDILLELCQKANILLVDFKLEFGMQDDGTLILADEVSPDTCRFWDAQTKEKMDKDLYRYGLGSLQSGYENILSRIGGVIHG</sequence>
<protein>
    <recommendedName>
        <fullName evidence="4 11">Phosphoribosylaminoimidazole-succinocarboxamide synthase</fullName>
        <ecNumber evidence="3 11">6.3.2.6</ecNumber>
    </recommendedName>
    <alternativeName>
        <fullName evidence="9 11">SAICAR synthetase</fullName>
    </alternativeName>
</protein>
<evidence type="ECO:0000256" key="4">
    <source>
        <dbReference type="ARBA" id="ARBA00016460"/>
    </source>
</evidence>
<dbReference type="Proteomes" id="UP000198853">
    <property type="component" value="Unassembled WGS sequence"/>
</dbReference>
<name>A0A1G8P9M2_9BACI</name>
<dbReference type="AlphaFoldDB" id="A0A1G8P9M2"/>